<reference evidence="2" key="2">
    <citation type="submission" date="2015-03" db="UniProtKB">
        <authorList>
            <consortium name="EnsemblPlants"/>
        </authorList>
    </citation>
    <scope>IDENTIFICATION</scope>
</reference>
<evidence type="ECO:0000313" key="2">
    <source>
        <dbReference type="EnsemblPlants" id="OBART07G24590.1"/>
    </source>
</evidence>
<evidence type="ECO:0000259" key="1">
    <source>
        <dbReference type="Pfam" id="PF20241"/>
    </source>
</evidence>
<dbReference type="eggNOG" id="ENOG502R51K">
    <property type="taxonomic scope" value="Eukaryota"/>
</dbReference>
<name>A0A0D3GUC6_9ORYZ</name>
<evidence type="ECO:0000313" key="3">
    <source>
        <dbReference type="Proteomes" id="UP000026960"/>
    </source>
</evidence>
<dbReference type="InterPro" id="IPR046533">
    <property type="entry name" value="DUF6598"/>
</dbReference>
<dbReference type="STRING" id="65489.A0A0D3GUC6"/>
<keyword evidence="3" id="KW-1185">Reference proteome</keyword>
<proteinExistence type="predicted"/>
<dbReference type="Proteomes" id="UP000026960">
    <property type="component" value="Chromosome 7"/>
</dbReference>
<feature type="domain" description="DUF6598" evidence="1">
    <location>
        <begin position="121"/>
        <end position="274"/>
    </location>
</feature>
<sequence>MKNIDIKGTISEVIDGDEKTDKDVAASEVIYINYDILGQTVKHDGFGDEGQRSKAEEHMGGIVLSDDKEVIDDEEFIVNDVLPESRHHDGSIYRDMDMWWKRDYHIADRNEKLVKLRVDGGLVELYGYIAVRDDLDPLLNYIVNVSRDDPIIVEQGSLINMAGPKRGIDMMDYALIEYDMRIKTGEQEKDDIQLIDGASLIGPAGLWDEPYAIHLPGDYGVVEITLSRLCWAVEATVEVVILEVKSSFDLLLGCLTSGLDKEIHLFDDTITEPCGLKRFPWEPRYMTTINRVKGNESGTPYRRPYISSANVVIPSRNQGMKNIDTKGTISEVIAGDEKIDKDVTVSEVICVNYDISGQIMKHDRCGDECRKSKTKEHMGGIIVSDDKEAIDDEGFVVDNTLPESRHRDGSIYRDMDMWWKKDYHIADRNETTNYQQYKFLKPAGSNRQVITQLSPQAVHIIYIGLLGVKGANQTI</sequence>
<reference evidence="2" key="1">
    <citation type="journal article" date="2009" name="Rice">
        <title>De Novo Next Generation Sequencing of Plant Genomes.</title>
        <authorList>
            <person name="Rounsley S."/>
            <person name="Marri P.R."/>
            <person name="Yu Y."/>
            <person name="He R."/>
            <person name="Sisneros N."/>
            <person name="Goicoechea J.L."/>
            <person name="Lee S.J."/>
            <person name="Angelova A."/>
            <person name="Kudrna D."/>
            <person name="Luo M."/>
            <person name="Affourtit J."/>
            <person name="Desany B."/>
            <person name="Knight J."/>
            <person name="Niazi F."/>
            <person name="Egholm M."/>
            <person name="Wing R.A."/>
        </authorList>
    </citation>
    <scope>NUCLEOTIDE SEQUENCE [LARGE SCALE GENOMIC DNA]</scope>
    <source>
        <strain evidence="2">cv. IRGC 105608</strain>
    </source>
</reference>
<dbReference type="HOGENOM" id="CLU_575390_0_0_1"/>
<protein>
    <recommendedName>
        <fullName evidence="1">DUF6598 domain-containing protein</fullName>
    </recommendedName>
</protein>
<accession>A0A0D3GUC6</accession>
<dbReference type="PANTHER" id="PTHR33065">
    <property type="entry name" value="OS07G0486400 PROTEIN"/>
    <property type="match status" value="1"/>
</dbReference>
<dbReference type="PaxDb" id="65489-OBART07G24590.1"/>
<dbReference type="Pfam" id="PF20241">
    <property type="entry name" value="DUF6598"/>
    <property type="match status" value="1"/>
</dbReference>
<dbReference type="Gramene" id="OBART07G24590.1">
    <property type="protein sequence ID" value="OBART07G24590.1"/>
    <property type="gene ID" value="OBART07G24590"/>
</dbReference>
<dbReference type="AlphaFoldDB" id="A0A0D3GUC6"/>
<dbReference type="PANTHER" id="PTHR33065:SF95">
    <property type="entry name" value="OS07G0646300 PROTEIN"/>
    <property type="match status" value="1"/>
</dbReference>
<organism evidence="2">
    <name type="scientific">Oryza barthii</name>
    <dbReference type="NCBI Taxonomy" id="65489"/>
    <lineage>
        <taxon>Eukaryota</taxon>
        <taxon>Viridiplantae</taxon>
        <taxon>Streptophyta</taxon>
        <taxon>Embryophyta</taxon>
        <taxon>Tracheophyta</taxon>
        <taxon>Spermatophyta</taxon>
        <taxon>Magnoliopsida</taxon>
        <taxon>Liliopsida</taxon>
        <taxon>Poales</taxon>
        <taxon>Poaceae</taxon>
        <taxon>BOP clade</taxon>
        <taxon>Oryzoideae</taxon>
        <taxon>Oryzeae</taxon>
        <taxon>Oryzinae</taxon>
        <taxon>Oryza</taxon>
    </lineage>
</organism>
<dbReference type="EnsemblPlants" id="OBART07G24590.1">
    <property type="protein sequence ID" value="OBART07G24590.1"/>
    <property type="gene ID" value="OBART07G24590"/>
</dbReference>